<dbReference type="PROSITE" id="PS50011">
    <property type="entry name" value="PROTEIN_KINASE_DOM"/>
    <property type="match status" value="1"/>
</dbReference>
<evidence type="ECO:0000313" key="9">
    <source>
        <dbReference type="EMBL" id="EFJ29224.1"/>
    </source>
</evidence>
<sequence length="204" mass="22602">MGALSKLWCLGPRRCQDRVRLLTIYKFRDLELATGNFAEENLLGRGSYGSVYKAVLKNGQLAAVKRATCTTANPSTSKERFILSQIECPHVVNLLGFCERNDEVLLVVEFMANGSLHDVLHSKLSSSSLSWSRRVRIAVQTARALHALHSSTPQIIHRDVKSSNVLIDANWNARLGDFGLALRGDTKDIMCTPAGTLGYVDPRY</sequence>
<dbReference type="PROSITE" id="PS00108">
    <property type="entry name" value="PROTEIN_KINASE_ST"/>
    <property type="match status" value="1"/>
</dbReference>
<keyword evidence="4 5" id="KW-0067">ATP-binding</keyword>
<evidence type="ECO:0000259" key="7">
    <source>
        <dbReference type="PROSITE" id="PS50011"/>
    </source>
</evidence>
<dbReference type="SMART" id="SM00220">
    <property type="entry name" value="S_TKc"/>
    <property type="match status" value="1"/>
</dbReference>
<dbReference type="EMBL" id="GL377578">
    <property type="protein sequence ID" value="EFJ29224.1"/>
    <property type="molecule type" value="Genomic_DNA"/>
</dbReference>
<dbReference type="Gramene" id="EFJ29224">
    <property type="protein sequence ID" value="EFJ29224"/>
    <property type="gene ID" value="SELMODRAFT_92324"/>
</dbReference>
<evidence type="ECO:0000256" key="5">
    <source>
        <dbReference type="PROSITE-ProRule" id="PRU10141"/>
    </source>
</evidence>
<dbReference type="Gene3D" id="1.10.510.10">
    <property type="entry name" value="Transferase(Phosphotransferase) domain 1"/>
    <property type="match status" value="1"/>
</dbReference>
<dbReference type="InterPro" id="IPR011009">
    <property type="entry name" value="Kinase-like_dom_sf"/>
</dbReference>
<keyword evidence="10" id="KW-1185">Reference proteome</keyword>
<dbReference type="InParanoid" id="D8RG30"/>
<evidence type="ECO:0000256" key="6">
    <source>
        <dbReference type="RuleBase" id="RU000304"/>
    </source>
</evidence>
<dbReference type="eggNOG" id="KOG1187">
    <property type="taxonomic scope" value="Eukaryota"/>
</dbReference>
<evidence type="ECO:0000313" key="10">
    <source>
        <dbReference type="Proteomes" id="UP000001514"/>
    </source>
</evidence>
<dbReference type="OrthoDB" id="4062651at2759"/>
<gene>
    <name evidence="8" type="ORF">SELMODRAFT_121770</name>
    <name evidence="9" type="ORF">SELMODRAFT_92324</name>
</gene>
<evidence type="ECO:0000256" key="3">
    <source>
        <dbReference type="ARBA" id="ARBA00022777"/>
    </source>
</evidence>
<organism evidence="10">
    <name type="scientific">Selaginella moellendorffii</name>
    <name type="common">Spikemoss</name>
    <dbReference type="NCBI Taxonomy" id="88036"/>
    <lineage>
        <taxon>Eukaryota</taxon>
        <taxon>Viridiplantae</taxon>
        <taxon>Streptophyta</taxon>
        <taxon>Embryophyta</taxon>
        <taxon>Tracheophyta</taxon>
        <taxon>Lycopodiopsida</taxon>
        <taxon>Selaginellales</taxon>
        <taxon>Selaginellaceae</taxon>
        <taxon>Selaginella</taxon>
    </lineage>
</organism>
<evidence type="ECO:0000256" key="2">
    <source>
        <dbReference type="ARBA" id="ARBA00022741"/>
    </source>
</evidence>
<feature type="non-terminal residue" evidence="9">
    <location>
        <position position="204"/>
    </location>
</feature>
<accession>D8RG30</accession>
<name>D8RG30_SELML</name>
<evidence type="ECO:0000256" key="4">
    <source>
        <dbReference type="ARBA" id="ARBA00022840"/>
    </source>
</evidence>
<comment type="similarity">
    <text evidence="6">Belongs to the protein kinase superfamily.</text>
</comment>
<keyword evidence="6" id="KW-0723">Serine/threonine-protein kinase</keyword>
<dbReference type="OMA" id="HIVIQIK"/>
<dbReference type="HOGENOM" id="CLU_000288_21_7_1"/>
<dbReference type="Pfam" id="PF00069">
    <property type="entry name" value="Pkinase"/>
    <property type="match status" value="1"/>
</dbReference>
<dbReference type="KEGG" id="smo:SELMODRAFT_92324"/>
<dbReference type="GO" id="GO:0004674">
    <property type="term" value="F:protein serine/threonine kinase activity"/>
    <property type="evidence" value="ECO:0007669"/>
    <property type="project" value="UniProtKB-KW"/>
</dbReference>
<dbReference type="AlphaFoldDB" id="D8RG30"/>
<evidence type="ECO:0000256" key="1">
    <source>
        <dbReference type="ARBA" id="ARBA00022679"/>
    </source>
</evidence>
<proteinExistence type="inferred from homology"/>
<dbReference type="Gramene" id="EFJ13680">
    <property type="protein sequence ID" value="EFJ13680"/>
    <property type="gene ID" value="SELMODRAFT_121770"/>
</dbReference>
<keyword evidence="2 5" id="KW-0547">Nucleotide-binding</keyword>
<reference evidence="9 10" key="1">
    <citation type="journal article" date="2011" name="Science">
        <title>The Selaginella genome identifies genetic changes associated with the evolution of vascular plants.</title>
        <authorList>
            <person name="Banks J.A."/>
            <person name="Nishiyama T."/>
            <person name="Hasebe M."/>
            <person name="Bowman J.L."/>
            <person name="Gribskov M."/>
            <person name="dePamphilis C."/>
            <person name="Albert V.A."/>
            <person name="Aono N."/>
            <person name="Aoyama T."/>
            <person name="Ambrose B.A."/>
            <person name="Ashton N.W."/>
            <person name="Axtell M.J."/>
            <person name="Barker E."/>
            <person name="Barker M.S."/>
            <person name="Bennetzen J.L."/>
            <person name="Bonawitz N.D."/>
            <person name="Chapple C."/>
            <person name="Cheng C."/>
            <person name="Correa L.G."/>
            <person name="Dacre M."/>
            <person name="DeBarry J."/>
            <person name="Dreyer I."/>
            <person name="Elias M."/>
            <person name="Engstrom E.M."/>
            <person name="Estelle M."/>
            <person name="Feng L."/>
            <person name="Finet C."/>
            <person name="Floyd S.K."/>
            <person name="Frommer W.B."/>
            <person name="Fujita T."/>
            <person name="Gramzow L."/>
            <person name="Gutensohn M."/>
            <person name="Harholt J."/>
            <person name="Hattori M."/>
            <person name="Heyl A."/>
            <person name="Hirai T."/>
            <person name="Hiwatashi Y."/>
            <person name="Ishikawa M."/>
            <person name="Iwata M."/>
            <person name="Karol K.G."/>
            <person name="Koehler B."/>
            <person name="Kolukisaoglu U."/>
            <person name="Kubo M."/>
            <person name="Kurata T."/>
            <person name="Lalonde S."/>
            <person name="Li K."/>
            <person name="Li Y."/>
            <person name="Litt A."/>
            <person name="Lyons E."/>
            <person name="Manning G."/>
            <person name="Maruyama T."/>
            <person name="Michael T.P."/>
            <person name="Mikami K."/>
            <person name="Miyazaki S."/>
            <person name="Morinaga S."/>
            <person name="Murata T."/>
            <person name="Mueller-Roeber B."/>
            <person name="Nelson D.R."/>
            <person name="Obara M."/>
            <person name="Oguri Y."/>
            <person name="Olmstead R.G."/>
            <person name="Onodera N."/>
            <person name="Petersen B.L."/>
            <person name="Pils B."/>
            <person name="Prigge M."/>
            <person name="Rensing S.A."/>
            <person name="Riano-Pachon D.M."/>
            <person name="Roberts A.W."/>
            <person name="Sato Y."/>
            <person name="Scheller H.V."/>
            <person name="Schulz B."/>
            <person name="Schulz C."/>
            <person name="Shakirov E.V."/>
            <person name="Shibagaki N."/>
            <person name="Shinohara N."/>
            <person name="Shippen D.E."/>
            <person name="Soerensen I."/>
            <person name="Sotooka R."/>
            <person name="Sugimoto N."/>
            <person name="Sugita M."/>
            <person name="Sumikawa N."/>
            <person name="Tanurdzic M."/>
            <person name="Theissen G."/>
            <person name="Ulvskov P."/>
            <person name="Wakazuki S."/>
            <person name="Weng J.K."/>
            <person name="Willats W.W."/>
            <person name="Wipf D."/>
            <person name="Wolf P.G."/>
            <person name="Yang L."/>
            <person name="Zimmer A.D."/>
            <person name="Zhu Q."/>
            <person name="Mitros T."/>
            <person name="Hellsten U."/>
            <person name="Loque D."/>
            <person name="Otillar R."/>
            <person name="Salamov A."/>
            <person name="Schmutz J."/>
            <person name="Shapiro H."/>
            <person name="Lindquist E."/>
            <person name="Lucas S."/>
            <person name="Rokhsar D."/>
            <person name="Grigoriev I.V."/>
        </authorList>
    </citation>
    <scope>NUCLEOTIDE SEQUENCE [LARGE SCALE GENOMIC DNA]</scope>
</reference>
<dbReference type="KEGG" id="smo:SELMODRAFT_121770"/>
<feature type="binding site" evidence="5">
    <location>
        <position position="65"/>
    </location>
    <ligand>
        <name>ATP</name>
        <dbReference type="ChEBI" id="CHEBI:30616"/>
    </ligand>
</feature>
<feature type="domain" description="Protein kinase" evidence="7">
    <location>
        <begin position="37"/>
        <end position="204"/>
    </location>
</feature>
<dbReference type="EMBL" id="GL377631">
    <property type="protein sequence ID" value="EFJ13680.1"/>
    <property type="molecule type" value="Genomic_DNA"/>
</dbReference>
<dbReference type="Gene3D" id="3.30.200.20">
    <property type="entry name" value="Phosphorylase Kinase, domain 1"/>
    <property type="match status" value="1"/>
</dbReference>
<protein>
    <recommendedName>
        <fullName evidence="7">Protein kinase domain-containing protein</fullName>
    </recommendedName>
</protein>
<dbReference type="PROSITE" id="PS00107">
    <property type="entry name" value="PROTEIN_KINASE_ATP"/>
    <property type="match status" value="1"/>
</dbReference>
<dbReference type="InterPro" id="IPR000719">
    <property type="entry name" value="Prot_kinase_dom"/>
</dbReference>
<dbReference type="InterPro" id="IPR008271">
    <property type="entry name" value="Ser/Thr_kinase_AS"/>
</dbReference>
<dbReference type="GO" id="GO:0005524">
    <property type="term" value="F:ATP binding"/>
    <property type="evidence" value="ECO:0007669"/>
    <property type="project" value="UniProtKB-UniRule"/>
</dbReference>
<keyword evidence="1" id="KW-0808">Transferase</keyword>
<dbReference type="GO" id="GO:0004672">
    <property type="term" value="F:protein kinase activity"/>
    <property type="evidence" value="ECO:0000318"/>
    <property type="project" value="GO_Central"/>
</dbReference>
<dbReference type="InterPro" id="IPR017441">
    <property type="entry name" value="Protein_kinase_ATP_BS"/>
</dbReference>
<dbReference type="SUPFAM" id="SSF56112">
    <property type="entry name" value="Protein kinase-like (PK-like)"/>
    <property type="match status" value="1"/>
</dbReference>
<keyword evidence="3" id="KW-0418">Kinase</keyword>
<evidence type="ECO:0000313" key="8">
    <source>
        <dbReference type="EMBL" id="EFJ13680.1"/>
    </source>
</evidence>
<dbReference type="PANTHER" id="PTHR46146">
    <property type="entry name" value="SERINE/THREONINE-PROTEIN KINASE-LIKE PROTEIN CCR4"/>
    <property type="match status" value="1"/>
</dbReference>
<dbReference type="Proteomes" id="UP000001514">
    <property type="component" value="Unassembled WGS sequence"/>
</dbReference>
<dbReference type="PANTHER" id="PTHR46146:SF23">
    <property type="entry name" value="PROTEIN KINASE DOMAIN-CONTAINING PROTEIN"/>
    <property type="match status" value="1"/>
</dbReference>